<name>A0A1H9ZX27_9FIRM</name>
<evidence type="ECO:0000256" key="1">
    <source>
        <dbReference type="SAM" id="Phobius"/>
    </source>
</evidence>
<keyword evidence="3" id="KW-1185">Reference proteome</keyword>
<feature type="transmembrane region" description="Helical" evidence="1">
    <location>
        <begin position="138"/>
        <end position="161"/>
    </location>
</feature>
<keyword evidence="1" id="KW-1133">Transmembrane helix</keyword>
<gene>
    <name evidence="2" type="ORF">SAMN04487772_104152</name>
</gene>
<dbReference type="EMBL" id="FOHN01000004">
    <property type="protein sequence ID" value="SES86363.1"/>
    <property type="molecule type" value="Genomic_DNA"/>
</dbReference>
<evidence type="ECO:0000313" key="2">
    <source>
        <dbReference type="EMBL" id="SES86363.1"/>
    </source>
</evidence>
<feature type="transmembrane region" description="Helical" evidence="1">
    <location>
        <begin position="51"/>
        <end position="75"/>
    </location>
</feature>
<keyword evidence="1" id="KW-0472">Membrane</keyword>
<proteinExistence type="predicted"/>
<dbReference type="Proteomes" id="UP000199800">
    <property type="component" value="Unassembled WGS sequence"/>
</dbReference>
<reference evidence="2 3" key="1">
    <citation type="submission" date="2016-10" db="EMBL/GenBank/DDBJ databases">
        <authorList>
            <person name="de Groot N.N."/>
        </authorList>
    </citation>
    <scope>NUCLEOTIDE SEQUENCE [LARGE SCALE GENOMIC DNA]</scope>
    <source>
        <strain evidence="2 3">DSM 1801</strain>
    </source>
</reference>
<keyword evidence="1" id="KW-0812">Transmembrane</keyword>
<accession>A0A1H9ZX27</accession>
<organism evidence="2 3">
    <name type="scientific">[Clostridium] polysaccharolyticum</name>
    <dbReference type="NCBI Taxonomy" id="29364"/>
    <lineage>
        <taxon>Bacteria</taxon>
        <taxon>Bacillati</taxon>
        <taxon>Bacillota</taxon>
        <taxon>Clostridia</taxon>
        <taxon>Lachnospirales</taxon>
        <taxon>Lachnospiraceae</taxon>
    </lineage>
</organism>
<dbReference type="RefSeq" id="WP_092476726.1">
    <property type="nucleotide sequence ID" value="NZ_FOHN01000004.1"/>
</dbReference>
<sequence>MNKKKFRTELLWESPFLTLIYVLFYSVFIFLIVLLLAGAKNEKVIPVSITCLRTVLIGFLFAGILTASTCLHFMLKRKQYLIYYVAGASYRMLITYITAKQYIMLVISLSMNLLYVNFTDFFYNVLHTGNSFRDLVCYSIAGMFICCLLNVLVSMCSFVLIKQLHPFSERWER</sequence>
<dbReference type="AlphaFoldDB" id="A0A1H9ZX27"/>
<protein>
    <submittedName>
        <fullName evidence="2">Uncharacterized protein</fullName>
    </submittedName>
</protein>
<feature type="transmembrane region" description="Helical" evidence="1">
    <location>
        <begin position="106"/>
        <end position="126"/>
    </location>
</feature>
<feature type="transmembrane region" description="Helical" evidence="1">
    <location>
        <begin position="20"/>
        <end position="39"/>
    </location>
</feature>
<evidence type="ECO:0000313" key="3">
    <source>
        <dbReference type="Proteomes" id="UP000199800"/>
    </source>
</evidence>
<dbReference type="STRING" id="29364.SAMN04487772_104152"/>